<comment type="similarity">
    <text evidence="2">Belongs to the pterin-4-alpha-carbinolamine dehydratase family.</text>
</comment>
<reference evidence="5" key="1">
    <citation type="submission" date="2018-05" db="EMBL/GenBank/DDBJ databases">
        <authorList>
            <person name="Lanie J.A."/>
            <person name="Ng W.-L."/>
            <person name="Kazmierczak K.M."/>
            <person name="Andrzejewski T.M."/>
            <person name="Davidsen T.M."/>
            <person name="Wayne K.J."/>
            <person name="Tettelin H."/>
            <person name="Glass J.I."/>
            <person name="Rusch D."/>
            <person name="Podicherti R."/>
            <person name="Tsui H.-C.T."/>
            <person name="Winkler M.E."/>
        </authorList>
    </citation>
    <scope>NUCLEOTIDE SEQUENCE</scope>
</reference>
<evidence type="ECO:0000256" key="2">
    <source>
        <dbReference type="ARBA" id="ARBA00006472"/>
    </source>
</evidence>
<dbReference type="CDD" id="cd00488">
    <property type="entry name" value="PCD_DCoH"/>
    <property type="match status" value="1"/>
</dbReference>
<proteinExistence type="inferred from homology"/>
<dbReference type="GO" id="GO:0008124">
    <property type="term" value="F:4-alpha-hydroxytetrahydrobiopterin dehydratase activity"/>
    <property type="evidence" value="ECO:0007669"/>
    <property type="project" value="UniProtKB-EC"/>
</dbReference>
<dbReference type="NCBIfam" id="NF002017">
    <property type="entry name" value="PRK00823.1-2"/>
    <property type="match status" value="1"/>
</dbReference>
<dbReference type="Gene3D" id="3.30.1360.20">
    <property type="entry name" value="Transcriptional coactivator/pterin dehydratase"/>
    <property type="match status" value="1"/>
</dbReference>
<accession>A0A383DM16</accession>
<keyword evidence="4" id="KW-0456">Lyase</keyword>
<evidence type="ECO:0000256" key="1">
    <source>
        <dbReference type="ARBA" id="ARBA00001554"/>
    </source>
</evidence>
<dbReference type="SUPFAM" id="SSF55248">
    <property type="entry name" value="PCD-like"/>
    <property type="match status" value="1"/>
</dbReference>
<evidence type="ECO:0000256" key="3">
    <source>
        <dbReference type="ARBA" id="ARBA00013252"/>
    </source>
</evidence>
<evidence type="ECO:0000256" key="4">
    <source>
        <dbReference type="ARBA" id="ARBA00023239"/>
    </source>
</evidence>
<dbReference type="Pfam" id="PF01329">
    <property type="entry name" value="Pterin_4a"/>
    <property type="match status" value="1"/>
</dbReference>
<dbReference type="InterPro" id="IPR036428">
    <property type="entry name" value="PCD_sf"/>
</dbReference>
<dbReference type="EC" id="4.2.1.96" evidence="3"/>
<organism evidence="5">
    <name type="scientific">marine metagenome</name>
    <dbReference type="NCBI Taxonomy" id="408172"/>
    <lineage>
        <taxon>unclassified sequences</taxon>
        <taxon>metagenomes</taxon>
        <taxon>ecological metagenomes</taxon>
    </lineage>
</organism>
<dbReference type="InterPro" id="IPR001533">
    <property type="entry name" value="Pterin_deHydtase"/>
</dbReference>
<dbReference type="PANTHER" id="PTHR42805:SF1">
    <property type="entry name" value="PTERIN-4-ALPHA-CARBINOLAMINE DEHYDRATASE-RELATED"/>
    <property type="match status" value="1"/>
</dbReference>
<dbReference type="HAMAP" id="MF_00434">
    <property type="entry name" value="Pterin_4_alpha"/>
    <property type="match status" value="1"/>
</dbReference>
<dbReference type="PANTHER" id="PTHR42805">
    <property type="entry name" value="PTERIN-4-ALPHA-CARBINOLAMINE DEHYDRATASE-RELATED"/>
    <property type="match status" value="1"/>
</dbReference>
<sequence>MAKLSDAEIAELMPQVAGWSAVEEEGMKRLQREFTFGDFAEALAFTNSVGELAESANHHPRITTEWGRVTLTWWSHDQGGMVAADIDMAKKLDAL</sequence>
<name>A0A383DM16_9ZZZZ</name>
<dbReference type="InterPro" id="IPR050376">
    <property type="entry name" value="Pterin-4-alpha-carb_dehyd"/>
</dbReference>
<evidence type="ECO:0000313" key="5">
    <source>
        <dbReference type="EMBL" id="SVE45285.1"/>
    </source>
</evidence>
<dbReference type="GO" id="GO:0006729">
    <property type="term" value="P:tetrahydrobiopterin biosynthetic process"/>
    <property type="evidence" value="ECO:0007669"/>
    <property type="project" value="InterPro"/>
</dbReference>
<protein>
    <recommendedName>
        <fullName evidence="3">4a-hydroxytetrahydrobiopterin dehydratase</fullName>
        <ecNumber evidence="3">4.2.1.96</ecNumber>
    </recommendedName>
</protein>
<dbReference type="EMBL" id="UINC01218314">
    <property type="protein sequence ID" value="SVE45285.1"/>
    <property type="molecule type" value="Genomic_DNA"/>
</dbReference>
<gene>
    <name evidence="5" type="ORF">METZ01_LOCUS498139</name>
</gene>
<comment type="catalytic activity">
    <reaction evidence="1">
        <text>(4aS,6R)-4a-hydroxy-L-erythro-5,6,7,8-tetrahydrobiopterin = (6R)-L-erythro-6,7-dihydrobiopterin + H2O</text>
        <dbReference type="Rhea" id="RHEA:11920"/>
        <dbReference type="ChEBI" id="CHEBI:15377"/>
        <dbReference type="ChEBI" id="CHEBI:15642"/>
        <dbReference type="ChEBI" id="CHEBI:43120"/>
        <dbReference type="EC" id="4.2.1.96"/>
    </reaction>
</comment>
<dbReference type="AlphaFoldDB" id="A0A383DM16"/>